<dbReference type="AlphaFoldDB" id="A0A1Y1VCG2"/>
<evidence type="ECO:0000256" key="4">
    <source>
        <dbReference type="RuleBase" id="RU004203"/>
    </source>
</evidence>
<dbReference type="FunFam" id="3.60.20.10:FF:000003">
    <property type="entry name" value="Proteasome subunit beta type-3"/>
    <property type="match status" value="1"/>
</dbReference>
<dbReference type="InterPro" id="IPR016050">
    <property type="entry name" value="Proteasome_bsu_CS"/>
</dbReference>
<evidence type="ECO:0000256" key="1">
    <source>
        <dbReference type="ARBA" id="ARBA00022490"/>
    </source>
</evidence>
<dbReference type="InterPro" id="IPR001353">
    <property type="entry name" value="Proteasome_sua/b"/>
</dbReference>
<dbReference type="GO" id="GO:0061133">
    <property type="term" value="F:endopeptidase activator activity"/>
    <property type="evidence" value="ECO:0007669"/>
    <property type="project" value="EnsemblFungi"/>
</dbReference>
<dbReference type="GO" id="GO:0005634">
    <property type="term" value="C:nucleus"/>
    <property type="evidence" value="ECO:0007669"/>
    <property type="project" value="UniProtKB-SubCell"/>
</dbReference>
<dbReference type="PANTHER" id="PTHR32194:SF10">
    <property type="entry name" value="PROTEASOME SUBUNIT BETA TYPE-3"/>
    <property type="match status" value="1"/>
</dbReference>
<dbReference type="InterPro" id="IPR033811">
    <property type="entry name" value="Proteasome_beta_3"/>
</dbReference>
<reference evidence="5 6" key="2">
    <citation type="submission" date="2016-08" db="EMBL/GenBank/DDBJ databases">
        <title>Pervasive Adenine N6-methylation of Active Genes in Fungi.</title>
        <authorList>
            <consortium name="DOE Joint Genome Institute"/>
            <person name="Mondo S.J."/>
            <person name="Dannebaum R.O."/>
            <person name="Kuo R.C."/>
            <person name="Labutti K."/>
            <person name="Haridas S."/>
            <person name="Kuo A."/>
            <person name="Salamov A."/>
            <person name="Ahrendt S.R."/>
            <person name="Lipzen A."/>
            <person name="Sullivan W."/>
            <person name="Andreopoulos W.B."/>
            <person name="Clum A."/>
            <person name="Lindquist E."/>
            <person name="Daum C."/>
            <person name="Ramamoorthy G.K."/>
            <person name="Gryganskyi A."/>
            <person name="Culley D."/>
            <person name="Magnuson J.K."/>
            <person name="James T.Y."/>
            <person name="O'Malley M.A."/>
            <person name="Stajich J.E."/>
            <person name="Spatafora J.W."/>
            <person name="Visel A."/>
            <person name="Grigoriev I.V."/>
        </authorList>
    </citation>
    <scope>NUCLEOTIDE SEQUENCE [LARGE SCALE GENOMIC DNA]</scope>
    <source>
        <strain evidence="6">finn</strain>
    </source>
</reference>
<dbReference type="STRING" id="1754191.A0A1Y1VCG2"/>
<dbReference type="SUPFAM" id="SSF56235">
    <property type="entry name" value="N-terminal nucleophile aminohydrolases (Ntn hydrolases)"/>
    <property type="match status" value="1"/>
</dbReference>
<keyword evidence="3 4" id="KW-0539">Nucleus</keyword>
<comment type="similarity">
    <text evidence="4">Belongs to the peptidase T1B family.</text>
</comment>
<sequence>MITFFLVLLQSGNEYNGGAVVAMVGKDCVAIASDKRFGLELLTLATDFEKIFKMNDKCYIGLAGLATDVQTLSEELKLKCDLYKLREEREITPKKFAHLVSSTLYDHRWGPYFCEPCIAGLDENNKPFICSTDLIGCINFAKDFVVCGTTARELYGICESFWEPDLGPEELFEVISQSLLNAFDRDSKSGWGAVVHIITPEKIITRHLKTRQD</sequence>
<name>A0A1Y1VCG2_9FUNG</name>
<dbReference type="PANTHER" id="PTHR32194">
    <property type="entry name" value="METALLOPROTEASE TLDD"/>
    <property type="match status" value="1"/>
</dbReference>
<comment type="subunit">
    <text evidence="4">Component of the proteasome complex.</text>
</comment>
<keyword evidence="2 4" id="KW-0647">Proteasome</keyword>
<keyword evidence="6" id="KW-1185">Reference proteome</keyword>
<dbReference type="PROSITE" id="PS00854">
    <property type="entry name" value="PROTEASOME_BETA_1"/>
    <property type="match status" value="1"/>
</dbReference>
<dbReference type="CDD" id="cd03759">
    <property type="entry name" value="proteasome_beta_type_3"/>
    <property type="match status" value="1"/>
</dbReference>
<evidence type="ECO:0000256" key="2">
    <source>
        <dbReference type="ARBA" id="ARBA00022942"/>
    </source>
</evidence>
<gene>
    <name evidence="5" type="ORF">BCR36DRAFT_582287</name>
</gene>
<keyword evidence="1 4" id="KW-0963">Cytoplasm</keyword>
<evidence type="ECO:0000313" key="5">
    <source>
        <dbReference type="EMBL" id="ORX52876.1"/>
    </source>
</evidence>
<dbReference type="GO" id="GO:0019774">
    <property type="term" value="C:proteasome core complex, beta-subunit complex"/>
    <property type="evidence" value="ECO:0007669"/>
    <property type="project" value="EnsemblFungi"/>
</dbReference>
<dbReference type="PROSITE" id="PS51476">
    <property type="entry name" value="PROTEASOME_BETA_2"/>
    <property type="match status" value="1"/>
</dbReference>
<comment type="function">
    <text evidence="4">Component of the proteasome, a multicatalytic proteinase complex which is characterized by its ability to cleave peptides with Arg, Phe, Tyr, Leu, and Glu adjacent to the leaving group at neutral or slightly basic pH. The proteasome has an ATP-dependent proteolytic activity.</text>
</comment>
<dbReference type="InterPro" id="IPR029055">
    <property type="entry name" value="Ntn_hydrolases_N"/>
</dbReference>
<dbReference type="GO" id="GO:0043161">
    <property type="term" value="P:proteasome-mediated ubiquitin-dependent protein catabolic process"/>
    <property type="evidence" value="ECO:0007669"/>
    <property type="project" value="EnsemblFungi"/>
</dbReference>
<accession>A0A1Y1VCG2</accession>
<dbReference type="GO" id="GO:0005737">
    <property type="term" value="C:cytoplasm"/>
    <property type="evidence" value="ECO:0007669"/>
    <property type="project" value="UniProtKB-SubCell"/>
</dbReference>
<reference evidence="5 6" key="1">
    <citation type="submission" date="2016-08" db="EMBL/GenBank/DDBJ databases">
        <title>Genomes of anaerobic fungi encode conserved fungal cellulosomes for biomass hydrolysis.</title>
        <authorList>
            <consortium name="DOE Joint Genome Institute"/>
            <person name="Haitjema C.H."/>
            <person name="Gilmore S.P."/>
            <person name="Henske J.K."/>
            <person name="Solomon K.V."/>
            <person name="De Groot R."/>
            <person name="Kuo A."/>
            <person name="Mondo S.J."/>
            <person name="Salamov A.A."/>
            <person name="Labutti K."/>
            <person name="Zhao Z."/>
            <person name="Chiniquy J."/>
            <person name="Barry K."/>
            <person name="Brewer H.M."/>
            <person name="Purvine S.O."/>
            <person name="Wright A.T."/>
            <person name="Boxma B."/>
            <person name="Van Alen T."/>
            <person name="Hackstein J.H."/>
            <person name="Baker S.E."/>
            <person name="Grigoriev I.V."/>
            <person name="O'Malley M.A."/>
        </authorList>
    </citation>
    <scope>NUCLEOTIDE SEQUENCE [LARGE SCALE GENOMIC DNA]</scope>
    <source>
        <strain evidence="6">finn</strain>
    </source>
</reference>
<dbReference type="Gene3D" id="3.60.20.10">
    <property type="entry name" value="Glutamine Phosphoribosylpyrophosphate, subunit 1, domain 1"/>
    <property type="match status" value="1"/>
</dbReference>
<comment type="caution">
    <text evidence="5">The sequence shown here is derived from an EMBL/GenBank/DDBJ whole genome shotgun (WGS) entry which is preliminary data.</text>
</comment>
<dbReference type="Proteomes" id="UP000193719">
    <property type="component" value="Unassembled WGS sequence"/>
</dbReference>
<dbReference type="InterPro" id="IPR023333">
    <property type="entry name" value="Proteasome_suB-type"/>
</dbReference>
<dbReference type="EMBL" id="MCFH01000014">
    <property type="protein sequence ID" value="ORX52876.1"/>
    <property type="molecule type" value="Genomic_DNA"/>
</dbReference>
<dbReference type="OrthoDB" id="204949at2759"/>
<evidence type="ECO:0000256" key="3">
    <source>
        <dbReference type="ARBA" id="ARBA00023242"/>
    </source>
</evidence>
<comment type="subcellular location">
    <subcellularLocation>
        <location evidence="4">Cytoplasm</location>
    </subcellularLocation>
    <subcellularLocation>
        <location evidence="4">Nucleus</location>
    </subcellularLocation>
</comment>
<dbReference type="Pfam" id="PF00227">
    <property type="entry name" value="Proteasome"/>
    <property type="match status" value="1"/>
</dbReference>
<evidence type="ECO:0000313" key="6">
    <source>
        <dbReference type="Proteomes" id="UP000193719"/>
    </source>
</evidence>
<proteinExistence type="inferred from homology"/>
<protein>
    <recommendedName>
        <fullName evidence="4">Proteasome subunit beta</fullName>
    </recommendedName>
</protein>
<organism evidence="5 6">
    <name type="scientific">Piromyces finnis</name>
    <dbReference type="NCBI Taxonomy" id="1754191"/>
    <lineage>
        <taxon>Eukaryota</taxon>
        <taxon>Fungi</taxon>
        <taxon>Fungi incertae sedis</taxon>
        <taxon>Chytridiomycota</taxon>
        <taxon>Chytridiomycota incertae sedis</taxon>
        <taxon>Neocallimastigomycetes</taxon>
        <taxon>Neocallimastigales</taxon>
        <taxon>Neocallimastigaceae</taxon>
        <taxon>Piromyces</taxon>
    </lineage>
</organism>
<dbReference type="GO" id="GO:0010499">
    <property type="term" value="P:proteasomal ubiquitin-independent protein catabolic process"/>
    <property type="evidence" value="ECO:0007669"/>
    <property type="project" value="EnsemblFungi"/>
</dbReference>